<keyword evidence="1" id="KW-0812">Transmembrane</keyword>
<evidence type="ECO:0000313" key="3">
    <source>
        <dbReference type="Proteomes" id="UP000187209"/>
    </source>
</evidence>
<reference evidence="2 3" key="1">
    <citation type="submission" date="2016-11" db="EMBL/GenBank/DDBJ databases">
        <title>The macronuclear genome of Stentor coeruleus: a giant cell with tiny introns.</title>
        <authorList>
            <person name="Slabodnick M."/>
            <person name="Ruby J.G."/>
            <person name="Reiff S.B."/>
            <person name="Swart E.C."/>
            <person name="Gosai S."/>
            <person name="Prabakaran S."/>
            <person name="Witkowska E."/>
            <person name="Larue G.E."/>
            <person name="Fisher S."/>
            <person name="Freeman R.M."/>
            <person name="Gunawardena J."/>
            <person name="Chu W."/>
            <person name="Stover N.A."/>
            <person name="Gregory B.D."/>
            <person name="Nowacki M."/>
            <person name="Derisi J."/>
            <person name="Roy S.W."/>
            <person name="Marshall W.F."/>
            <person name="Sood P."/>
        </authorList>
    </citation>
    <scope>NUCLEOTIDE SEQUENCE [LARGE SCALE GENOMIC DNA]</scope>
    <source>
        <strain evidence="2">WM001</strain>
    </source>
</reference>
<comment type="caution">
    <text evidence="2">The sequence shown here is derived from an EMBL/GenBank/DDBJ whole genome shotgun (WGS) entry which is preliminary data.</text>
</comment>
<protein>
    <submittedName>
        <fullName evidence="2">Uncharacterized protein</fullName>
    </submittedName>
</protein>
<feature type="transmembrane region" description="Helical" evidence="1">
    <location>
        <begin position="149"/>
        <end position="174"/>
    </location>
</feature>
<organism evidence="2 3">
    <name type="scientific">Stentor coeruleus</name>
    <dbReference type="NCBI Taxonomy" id="5963"/>
    <lineage>
        <taxon>Eukaryota</taxon>
        <taxon>Sar</taxon>
        <taxon>Alveolata</taxon>
        <taxon>Ciliophora</taxon>
        <taxon>Postciliodesmatophora</taxon>
        <taxon>Heterotrichea</taxon>
        <taxon>Heterotrichida</taxon>
        <taxon>Stentoridae</taxon>
        <taxon>Stentor</taxon>
    </lineage>
</organism>
<feature type="transmembrane region" description="Helical" evidence="1">
    <location>
        <begin position="180"/>
        <end position="200"/>
    </location>
</feature>
<dbReference type="EMBL" id="MPUH01000062">
    <property type="protein sequence ID" value="OMJ92416.1"/>
    <property type="molecule type" value="Genomic_DNA"/>
</dbReference>
<accession>A0A1R2CTQ9</accession>
<feature type="transmembrane region" description="Helical" evidence="1">
    <location>
        <begin position="267"/>
        <end position="292"/>
    </location>
</feature>
<gene>
    <name evidence="2" type="ORF">SteCoe_4867</name>
</gene>
<proteinExistence type="predicted"/>
<dbReference type="OrthoDB" id="325116at2759"/>
<dbReference type="AlphaFoldDB" id="A0A1R2CTQ9"/>
<keyword evidence="1" id="KW-0472">Membrane</keyword>
<sequence length="306" mass="34366">MQSKKCKEVLIISEMPDLVDSFIDAVNDTPYYQTSNLSFVTTFSHNTKAIIYLYTDESSYEHIQEKTSLSTIPGFIIQISDIGTTPIVRPRSSYASIKHSDPYFHVDLNSKISLEHALMQISHGLETAYKLLNIKLTHKGMKILKICSFVFSILSALLSLFLIFTGGILAISRYSVEKRWFAHSLLTSGNLTFVMSFVGFYGVKKSGVKEYLKIYALVLVINSAYKIVLLVGLKIYALVLVINSAYKIVLLVGYVCMKWSPEIHQIIIPEMCTCIIFELLTAFIICLELSAVKTTLSSSHILSIND</sequence>
<feature type="transmembrane region" description="Helical" evidence="1">
    <location>
        <begin position="235"/>
        <end position="255"/>
    </location>
</feature>
<keyword evidence="3" id="KW-1185">Reference proteome</keyword>
<name>A0A1R2CTQ9_9CILI</name>
<evidence type="ECO:0000313" key="2">
    <source>
        <dbReference type="EMBL" id="OMJ92416.1"/>
    </source>
</evidence>
<keyword evidence="1" id="KW-1133">Transmembrane helix</keyword>
<dbReference type="Proteomes" id="UP000187209">
    <property type="component" value="Unassembled WGS sequence"/>
</dbReference>
<evidence type="ECO:0000256" key="1">
    <source>
        <dbReference type="SAM" id="Phobius"/>
    </source>
</evidence>